<keyword evidence="2" id="KW-1185">Reference proteome</keyword>
<name>A0A848MJ95_9GAMM</name>
<dbReference type="NCBIfam" id="TIGR01551">
    <property type="entry name" value="major_capsid_P2"/>
    <property type="match status" value="1"/>
</dbReference>
<dbReference type="Proteomes" id="UP000585363">
    <property type="component" value="Unassembled WGS sequence"/>
</dbReference>
<dbReference type="EMBL" id="JAADJU010000004">
    <property type="protein sequence ID" value="NMP27201.1"/>
    <property type="molecule type" value="Genomic_DNA"/>
</dbReference>
<comment type="caution">
    <text evidence="1">The sequence shown here is derived from an EMBL/GenBank/DDBJ whole genome shotgun (WGS) entry which is preliminary data.</text>
</comment>
<protein>
    <submittedName>
        <fullName evidence="1">Phage major capsid protein, P2 family</fullName>
    </submittedName>
</protein>
<dbReference type="InterPro" id="IPR006441">
    <property type="entry name" value="Phage_P2_GpN"/>
</dbReference>
<gene>
    <name evidence="1" type="ORF">GW590_10025</name>
</gene>
<dbReference type="Pfam" id="PF05125">
    <property type="entry name" value="Phage_cap_P2"/>
    <property type="match status" value="1"/>
</dbReference>
<evidence type="ECO:0000313" key="2">
    <source>
        <dbReference type="Proteomes" id="UP000585363"/>
    </source>
</evidence>
<proteinExistence type="predicted"/>
<dbReference type="AlphaFoldDB" id="A0A848MJ95"/>
<dbReference type="RefSeq" id="WP_169402890.1">
    <property type="nucleotide sequence ID" value="NZ_JAADJU010000004.1"/>
</dbReference>
<accession>A0A848MJ95</accession>
<organism evidence="1 2">
    <name type="scientific">Rouxiella aceris</name>
    <dbReference type="NCBI Taxonomy" id="2703884"/>
    <lineage>
        <taxon>Bacteria</taxon>
        <taxon>Pseudomonadati</taxon>
        <taxon>Pseudomonadota</taxon>
        <taxon>Gammaproteobacteria</taxon>
        <taxon>Enterobacterales</taxon>
        <taxon>Yersiniaceae</taxon>
        <taxon>Rouxiella</taxon>
    </lineage>
</organism>
<reference evidence="1 2" key="2">
    <citation type="submission" date="2020-06" db="EMBL/GenBank/DDBJ databases">
        <title>Polyphasic characterization of a Rahnella strain isolated from tree sap.</title>
        <authorList>
            <person name="Kim I.S."/>
        </authorList>
    </citation>
    <scope>NUCLEOTIDE SEQUENCE [LARGE SCALE GENOMIC DNA]</scope>
    <source>
        <strain evidence="1 2">SAP-1</strain>
    </source>
</reference>
<evidence type="ECO:0000313" key="1">
    <source>
        <dbReference type="EMBL" id="NMP27201.1"/>
    </source>
</evidence>
<reference evidence="1 2" key="1">
    <citation type="submission" date="2020-01" db="EMBL/GenBank/DDBJ databases">
        <authorList>
            <person name="Lee S.D."/>
        </authorList>
    </citation>
    <scope>NUCLEOTIDE SEQUENCE [LARGE SCALE GENOMIC DNA]</scope>
    <source>
        <strain evidence="1 2">SAP-1</strain>
    </source>
</reference>
<sequence>MRPNTRFKFNAYLTRLAELNGIAVVDLSKKFSVEPSVTQSLITTVQESSEFLSSINMVPVEESEGEKIGLGVTGSIASTTDTDSGKTRKTADFMALKSRKYKCEQVNFDFHIRYNTLDLWARYQDFQIRLRDAIAKRQALDYIMAGFNGVTRSDDSDRAQYPLLQDVAVGWLQKLRNEAPERVMDEVTDETGKVISDKVRIGAKGDFENIDAAVMNATDFLLDAWHAEDPGLVVVCGRKMLSDKYFPLINKTQENSEKLAGDIIVSQKRIGNLPAVRVPYFPDNALLITRLDNLSIYIMDSAHRRHIDEVASRDRIENYESLKVDFVVEDYGCAAMIENIELGDFTPVKPEEKAVNNGETVKTESEA</sequence>